<protein>
    <recommendedName>
        <fullName evidence="2">Methyltransferase domain-containing protein</fullName>
    </recommendedName>
</protein>
<dbReference type="InterPro" id="IPR029063">
    <property type="entry name" value="SAM-dependent_MTases_sf"/>
</dbReference>
<dbReference type="EMBL" id="QHBU01000215">
    <property type="protein sequence ID" value="PZR79242.1"/>
    <property type="molecule type" value="Genomic_DNA"/>
</dbReference>
<dbReference type="AlphaFoldDB" id="A0A2W5Z210"/>
<dbReference type="PANTHER" id="PTHR43861">
    <property type="entry name" value="TRANS-ACONITATE 2-METHYLTRANSFERASE-RELATED"/>
    <property type="match status" value="1"/>
</dbReference>
<comment type="caution">
    <text evidence="3">The sequence shown here is derived from an EMBL/GenBank/DDBJ whole genome shotgun (WGS) entry which is preliminary data.</text>
</comment>
<dbReference type="Proteomes" id="UP000248724">
    <property type="component" value="Unassembled WGS sequence"/>
</dbReference>
<dbReference type="Pfam" id="PF13649">
    <property type="entry name" value="Methyltransf_25"/>
    <property type="match status" value="1"/>
</dbReference>
<organism evidence="3 4">
    <name type="scientific">Candidatus Aeolococcus gillhamiae</name>
    <dbReference type="NCBI Taxonomy" id="3127015"/>
    <lineage>
        <taxon>Bacteria</taxon>
        <taxon>Bacillati</taxon>
        <taxon>Candidatus Dormiibacterota</taxon>
        <taxon>Candidatus Dormibacteria</taxon>
        <taxon>Candidatus Aeolococcales</taxon>
        <taxon>Candidatus Aeolococcaceae</taxon>
        <taxon>Candidatus Aeolococcus</taxon>
    </lineage>
</organism>
<evidence type="ECO:0000256" key="1">
    <source>
        <dbReference type="ARBA" id="ARBA00022679"/>
    </source>
</evidence>
<name>A0A2W5Z210_9BACT</name>
<evidence type="ECO:0000313" key="4">
    <source>
        <dbReference type="Proteomes" id="UP000248724"/>
    </source>
</evidence>
<keyword evidence="1" id="KW-0808">Transferase</keyword>
<reference evidence="3 4" key="1">
    <citation type="journal article" date="2017" name="Nature">
        <title>Atmospheric trace gases support primary production in Antarctic desert surface soil.</title>
        <authorList>
            <person name="Ji M."/>
            <person name="Greening C."/>
            <person name="Vanwonterghem I."/>
            <person name="Carere C.R."/>
            <person name="Bay S.K."/>
            <person name="Steen J.A."/>
            <person name="Montgomery K."/>
            <person name="Lines T."/>
            <person name="Beardall J."/>
            <person name="van Dorst J."/>
            <person name="Snape I."/>
            <person name="Stott M.B."/>
            <person name="Hugenholtz P."/>
            <person name="Ferrari B.C."/>
        </authorList>
    </citation>
    <scope>NUCLEOTIDE SEQUENCE [LARGE SCALE GENOMIC DNA]</scope>
    <source>
        <strain evidence="3">RRmetagenome_bin12</strain>
    </source>
</reference>
<evidence type="ECO:0000259" key="2">
    <source>
        <dbReference type="Pfam" id="PF13649"/>
    </source>
</evidence>
<dbReference type="InterPro" id="IPR041698">
    <property type="entry name" value="Methyltransf_25"/>
</dbReference>
<dbReference type="Gene3D" id="3.40.50.150">
    <property type="entry name" value="Vaccinia Virus protein VP39"/>
    <property type="match status" value="1"/>
</dbReference>
<evidence type="ECO:0000313" key="3">
    <source>
        <dbReference type="EMBL" id="PZR79242.1"/>
    </source>
</evidence>
<dbReference type="SUPFAM" id="SSF53335">
    <property type="entry name" value="S-adenosyl-L-methionine-dependent methyltransferases"/>
    <property type="match status" value="1"/>
</dbReference>
<sequence>MDMSGALSWNRQAVTDPAAADVVRYGPEGATEAELRLLGHVADKRVLELGCGSGAGSVALARQGARPIGLDFSPENLAAARRLAERAGVRVEFHEGDLADLAFSRADTVDVVFSVYALGLVEDVDRVFRQVHRVLKVGCPFVFSISHPAYDMLLDQSTADEDPGMAEGSAVEPLVVRRSYFNSSPINLHADRPPFFAYHQTVAGLFTGLTRANFRVDTVVEPEPQRGGRVTDGATALVPRTLIMRARKE</sequence>
<dbReference type="CDD" id="cd02440">
    <property type="entry name" value="AdoMet_MTases"/>
    <property type="match status" value="1"/>
</dbReference>
<gene>
    <name evidence="3" type="ORF">DLM65_11230</name>
</gene>
<proteinExistence type="predicted"/>
<accession>A0A2W5Z210</accession>
<dbReference type="GO" id="GO:0016740">
    <property type="term" value="F:transferase activity"/>
    <property type="evidence" value="ECO:0007669"/>
    <property type="project" value="UniProtKB-KW"/>
</dbReference>
<feature type="domain" description="Methyltransferase" evidence="2">
    <location>
        <begin position="46"/>
        <end position="138"/>
    </location>
</feature>